<dbReference type="GO" id="GO:0005829">
    <property type="term" value="C:cytosol"/>
    <property type="evidence" value="ECO:0007669"/>
    <property type="project" value="TreeGrafter"/>
</dbReference>
<dbReference type="KEGG" id="mng:MNEG_15879"/>
<dbReference type="InterPro" id="IPR050712">
    <property type="entry name" value="NAD(P)H-dep_reductase"/>
</dbReference>
<dbReference type="InterPro" id="IPR029039">
    <property type="entry name" value="Flavoprotein-like_sf"/>
</dbReference>
<evidence type="ECO:0000259" key="4">
    <source>
        <dbReference type="Pfam" id="PF03358"/>
    </source>
</evidence>
<feature type="domain" description="NADPH-dependent FMN reductase-like" evidence="4">
    <location>
        <begin position="13"/>
        <end position="104"/>
    </location>
</feature>
<dbReference type="EMBL" id="KK105971">
    <property type="protein sequence ID" value="KIY92084.1"/>
    <property type="molecule type" value="Genomic_DNA"/>
</dbReference>
<comment type="catalytic activity">
    <reaction evidence="2">
        <text>a quinone + NADH + H(+) = a quinol + NAD(+)</text>
        <dbReference type="Rhea" id="RHEA:46160"/>
        <dbReference type="ChEBI" id="CHEBI:15378"/>
        <dbReference type="ChEBI" id="CHEBI:24646"/>
        <dbReference type="ChEBI" id="CHEBI:57540"/>
        <dbReference type="ChEBI" id="CHEBI:57945"/>
        <dbReference type="ChEBI" id="CHEBI:132124"/>
        <dbReference type="EC" id="1.6.5.2"/>
    </reaction>
</comment>
<dbReference type="Gene3D" id="3.40.50.360">
    <property type="match status" value="1"/>
</dbReference>
<dbReference type="Pfam" id="PF03358">
    <property type="entry name" value="FMN_red"/>
    <property type="match status" value="1"/>
</dbReference>
<evidence type="ECO:0000256" key="3">
    <source>
        <dbReference type="ARBA" id="ARBA00048983"/>
    </source>
</evidence>
<evidence type="ECO:0000256" key="2">
    <source>
        <dbReference type="ARBA" id="ARBA00047678"/>
    </source>
</evidence>
<keyword evidence="6" id="KW-1185">Reference proteome</keyword>
<protein>
    <recommendedName>
        <fullName evidence="1">NAD(P)H dehydrogenase (quinone)</fullName>
        <ecNumber evidence="1">1.6.5.2</ecNumber>
    </recommendedName>
</protein>
<sequence>MLVQPHFAYPPGKAPAVLEKLASDIRDAEGYVMVSPEYNHTVPPALSNTLSHFGGSLYAWKPSAICTYSSGQWGGQRAAMALRPMLSELGCLPVSSILAVPKAQEVLDAHGELHPGQSAGEWDAYAAKTWVQLEWLGNAMRAYKAVQDPAEYSRPNRAMSDRSSPGV</sequence>
<dbReference type="OrthoDB" id="68575at2759"/>
<evidence type="ECO:0000313" key="5">
    <source>
        <dbReference type="EMBL" id="KIY92084.1"/>
    </source>
</evidence>
<proteinExistence type="predicted"/>
<dbReference type="PANTHER" id="PTHR30543">
    <property type="entry name" value="CHROMATE REDUCTASE"/>
    <property type="match status" value="1"/>
</dbReference>
<evidence type="ECO:0000256" key="1">
    <source>
        <dbReference type="ARBA" id="ARBA00012648"/>
    </source>
</evidence>
<dbReference type="PANTHER" id="PTHR30543:SF21">
    <property type="entry name" value="NAD(P)H-DEPENDENT FMN REDUCTASE LOT6"/>
    <property type="match status" value="1"/>
</dbReference>
<dbReference type="Proteomes" id="UP000054498">
    <property type="component" value="Unassembled WGS sequence"/>
</dbReference>
<organism evidence="5 6">
    <name type="scientific">Monoraphidium neglectum</name>
    <dbReference type="NCBI Taxonomy" id="145388"/>
    <lineage>
        <taxon>Eukaryota</taxon>
        <taxon>Viridiplantae</taxon>
        <taxon>Chlorophyta</taxon>
        <taxon>core chlorophytes</taxon>
        <taxon>Chlorophyceae</taxon>
        <taxon>CS clade</taxon>
        <taxon>Sphaeropleales</taxon>
        <taxon>Selenastraceae</taxon>
        <taxon>Monoraphidium</taxon>
    </lineage>
</organism>
<reference evidence="5 6" key="1">
    <citation type="journal article" date="2013" name="BMC Genomics">
        <title>Reconstruction of the lipid metabolism for the microalga Monoraphidium neglectum from its genome sequence reveals characteristics suitable for biofuel production.</title>
        <authorList>
            <person name="Bogen C."/>
            <person name="Al-Dilaimi A."/>
            <person name="Albersmeier A."/>
            <person name="Wichmann J."/>
            <person name="Grundmann M."/>
            <person name="Rupp O."/>
            <person name="Lauersen K.J."/>
            <person name="Blifernez-Klassen O."/>
            <person name="Kalinowski J."/>
            <person name="Goesmann A."/>
            <person name="Mussgnug J.H."/>
            <person name="Kruse O."/>
        </authorList>
    </citation>
    <scope>NUCLEOTIDE SEQUENCE [LARGE SCALE GENOMIC DNA]</scope>
    <source>
        <strain evidence="5 6">SAG 48.87</strain>
    </source>
</reference>
<dbReference type="RefSeq" id="XP_013891104.1">
    <property type="nucleotide sequence ID" value="XM_014035650.1"/>
</dbReference>
<dbReference type="STRING" id="145388.A0A0D2LJC8"/>
<dbReference type="GO" id="GO:0010181">
    <property type="term" value="F:FMN binding"/>
    <property type="evidence" value="ECO:0007669"/>
    <property type="project" value="TreeGrafter"/>
</dbReference>
<dbReference type="GO" id="GO:0003955">
    <property type="term" value="F:NAD(P)H dehydrogenase (quinone) activity"/>
    <property type="evidence" value="ECO:0007669"/>
    <property type="project" value="UniProtKB-EC"/>
</dbReference>
<evidence type="ECO:0000313" key="6">
    <source>
        <dbReference type="Proteomes" id="UP000054498"/>
    </source>
</evidence>
<dbReference type="SUPFAM" id="SSF52218">
    <property type="entry name" value="Flavoproteins"/>
    <property type="match status" value="1"/>
</dbReference>
<dbReference type="GeneID" id="25733583"/>
<dbReference type="InterPro" id="IPR005025">
    <property type="entry name" value="FMN_Rdtase-like_dom"/>
</dbReference>
<dbReference type="EC" id="1.6.5.2" evidence="1"/>
<accession>A0A0D2LJC8</accession>
<name>A0A0D2LJC8_9CHLO</name>
<dbReference type="AlphaFoldDB" id="A0A0D2LJC8"/>
<comment type="catalytic activity">
    <reaction evidence="3">
        <text>a quinone + NADPH + H(+) = a quinol + NADP(+)</text>
        <dbReference type="Rhea" id="RHEA:46164"/>
        <dbReference type="ChEBI" id="CHEBI:15378"/>
        <dbReference type="ChEBI" id="CHEBI:24646"/>
        <dbReference type="ChEBI" id="CHEBI:57783"/>
        <dbReference type="ChEBI" id="CHEBI:58349"/>
        <dbReference type="ChEBI" id="CHEBI:132124"/>
        <dbReference type="EC" id="1.6.5.2"/>
    </reaction>
</comment>
<gene>
    <name evidence="5" type="ORF">MNEG_15879</name>
</gene>